<dbReference type="InterPro" id="IPR053089">
    <property type="entry name" value="Rho_GEF18"/>
</dbReference>
<evidence type="ECO:0000256" key="1">
    <source>
        <dbReference type="SAM" id="MobiDB-lite"/>
    </source>
</evidence>
<dbReference type="HOGENOM" id="CLU_044352_0_0_1"/>
<dbReference type="PANTHER" id="PTHR47440:SF1">
    <property type="entry name" value="RHO_RAC GUANINE NUCLEOTIDE EXCHANGE FACTOR 18"/>
    <property type="match status" value="1"/>
</dbReference>
<protein>
    <submittedName>
        <fullName evidence="2">Uncharacterized protein</fullName>
    </submittedName>
</protein>
<keyword evidence="3" id="KW-1185">Reference proteome</keyword>
<feature type="region of interest" description="Disordered" evidence="1">
    <location>
        <begin position="189"/>
        <end position="221"/>
    </location>
</feature>
<dbReference type="Bgee" id="ENSOCUG00000010846">
    <property type="expression patterns" value="Expressed in blood and 10 other cell types or tissues"/>
</dbReference>
<feature type="compositionally biased region" description="Basic and acidic residues" evidence="1">
    <location>
        <begin position="200"/>
        <end position="211"/>
    </location>
</feature>
<accession>G1TGA0</accession>
<feature type="compositionally biased region" description="Basic and acidic residues" evidence="1">
    <location>
        <begin position="332"/>
        <end position="351"/>
    </location>
</feature>
<feature type="region of interest" description="Disordered" evidence="1">
    <location>
        <begin position="26"/>
        <end position="76"/>
    </location>
</feature>
<feature type="compositionally biased region" description="Basic and acidic residues" evidence="1">
    <location>
        <begin position="306"/>
        <end position="317"/>
    </location>
</feature>
<proteinExistence type="predicted"/>
<organism evidence="2 3">
    <name type="scientific">Oryctolagus cuniculus</name>
    <name type="common">Rabbit</name>
    <dbReference type="NCBI Taxonomy" id="9986"/>
    <lineage>
        <taxon>Eukaryota</taxon>
        <taxon>Metazoa</taxon>
        <taxon>Chordata</taxon>
        <taxon>Craniata</taxon>
        <taxon>Vertebrata</taxon>
        <taxon>Euteleostomi</taxon>
        <taxon>Mammalia</taxon>
        <taxon>Eutheria</taxon>
        <taxon>Euarchontoglires</taxon>
        <taxon>Glires</taxon>
        <taxon>Lagomorpha</taxon>
        <taxon>Leporidae</taxon>
        <taxon>Oryctolagus</taxon>
    </lineage>
</organism>
<dbReference type="PANTHER" id="PTHR47440">
    <property type="entry name" value="RIKEN CDNA A430078G23 GENE"/>
    <property type="match status" value="1"/>
</dbReference>
<reference evidence="2" key="2">
    <citation type="submission" date="2025-08" db="UniProtKB">
        <authorList>
            <consortium name="Ensembl"/>
        </authorList>
    </citation>
    <scope>IDENTIFICATION</scope>
    <source>
        <strain evidence="2">Thorbecke</strain>
    </source>
</reference>
<sequence>MADSALHHSWPAFSKLWLRRWAFKRGSEPKPCAPSYDSGASAPATKSSSGPWKSGPHFFSTMEDEQEDGFPNRLGESAEDLSLDLEALQGSVYLQDLGLEAPSHSQPGGAQGNSPPSEETGGDSPFTSSVEAQGLLKRRSWERSRSCSENWQRLSFDASAVDKGPCLPRTLASFALNLSGEGLKTWTQGCLPGGRTPAEQSRKGCESPEKRGRSRSVPTSCDEISSLNIAPGLGRDAPPVQGLEPPVLECVEKDHVEPDRVLMVQQVLHELRQYHGARQRAHMSASPGGAHSSLTWFEFLSESEDGSCKNEKSDKSTRVKRRLSSLRSRVTRQKEKGKSPMHLKDKAPDGRERRECISGHQLVQGTFLGHSSCPLCGKPFLSAGESAGRPMPASGWQGFSFCSRHWLLCCVGLRFTSALPGKGRPQWLRGNRSSGVISQFGKTPFSIIALALARSPEKY</sequence>
<feature type="region of interest" description="Disordered" evidence="1">
    <location>
        <begin position="99"/>
        <end position="128"/>
    </location>
</feature>
<evidence type="ECO:0000313" key="3">
    <source>
        <dbReference type="Proteomes" id="UP000001811"/>
    </source>
</evidence>
<dbReference type="Proteomes" id="UP000001811">
    <property type="component" value="Unplaced"/>
</dbReference>
<feature type="compositionally biased region" description="Polar residues" evidence="1">
    <location>
        <begin position="103"/>
        <end position="117"/>
    </location>
</feature>
<feature type="region of interest" description="Disordered" evidence="1">
    <location>
        <begin position="305"/>
        <end position="351"/>
    </location>
</feature>
<dbReference type="PaxDb" id="9986-ENSOCUP00000009333"/>
<dbReference type="Ensembl" id="ENSOCUT00000029439.2">
    <property type="protein sequence ID" value="ENSOCUP00000015950.2"/>
    <property type="gene ID" value="ENSOCUG00000010846.4"/>
</dbReference>
<reference evidence="2" key="3">
    <citation type="submission" date="2025-09" db="UniProtKB">
        <authorList>
            <consortium name="Ensembl"/>
        </authorList>
    </citation>
    <scope>IDENTIFICATION</scope>
    <source>
        <strain evidence="2">Thorbecke</strain>
    </source>
</reference>
<reference evidence="2 3" key="1">
    <citation type="journal article" date="2011" name="Nature">
        <title>A high-resolution map of human evolutionary constraint using 29 mammals.</title>
        <authorList>
            <person name="Lindblad-Toh K."/>
            <person name="Garber M."/>
            <person name="Zuk O."/>
            <person name="Lin M.F."/>
            <person name="Parker B.J."/>
            <person name="Washietl S."/>
            <person name="Kheradpour P."/>
            <person name="Ernst J."/>
            <person name="Jordan G."/>
            <person name="Mauceli E."/>
            <person name="Ward L.D."/>
            <person name="Lowe C.B."/>
            <person name="Holloway A.K."/>
            <person name="Clamp M."/>
            <person name="Gnerre S."/>
            <person name="Alfoldi J."/>
            <person name="Beal K."/>
            <person name="Chang J."/>
            <person name="Clawson H."/>
            <person name="Cuff J."/>
            <person name="Di Palma F."/>
            <person name="Fitzgerald S."/>
            <person name="Flicek P."/>
            <person name="Guttman M."/>
            <person name="Hubisz M.J."/>
            <person name="Jaffe D.B."/>
            <person name="Jungreis I."/>
            <person name="Kent W.J."/>
            <person name="Kostka D."/>
            <person name="Lara M."/>
            <person name="Martins A.L."/>
            <person name="Massingham T."/>
            <person name="Moltke I."/>
            <person name="Raney B.J."/>
            <person name="Rasmussen M.D."/>
            <person name="Robinson J."/>
            <person name="Stark A."/>
            <person name="Vilella A.J."/>
            <person name="Wen J."/>
            <person name="Xie X."/>
            <person name="Zody M.C."/>
            <person name="Baldwin J."/>
            <person name="Bloom T."/>
            <person name="Chin C.W."/>
            <person name="Heiman D."/>
            <person name="Nicol R."/>
            <person name="Nusbaum C."/>
            <person name="Young S."/>
            <person name="Wilkinson J."/>
            <person name="Worley K.C."/>
            <person name="Kovar C.L."/>
            <person name="Muzny D.M."/>
            <person name="Gibbs R.A."/>
            <person name="Cree A."/>
            <person name="Dihn H.H."/>
            <person name="Fowler G."/>
            <person name="Jhangiani S."/>
            <person name="Joshi V."/>
            <person name="Lee S."/>
            <person name="Lewis L.R."/>
            <person name="Nazareth L.V."/>
            <person name="Okwuonu G."/>
            <person name="Santibanez J."/>
            <person name="Warren W.C."/>
            <person name="Mardis E.R."/>
            <person name="Weinstock G.M."/>
            <person name="Wilson R.K."/>
            <person name="Delehaunty K."/>
            <person name="Dooling D."/>
            <person name="Fronik C."/>
            <person name="Fulton L."/>
            <person name="Fulton B."/>
            <person name="Graves T."/>
            <person name="Minx P."/>
            <person name="Sodergren E."/>
            <person name="Birney E."/>
            <person name="Margulies E.H."/>
            <person name="Herrero J."/>
            <person name="Green E.D."/>
            <person name="Haussler D."/>
            <person name="Siepel A."/>
            <person name="Goldman N."/>
            <person name="Pollard K.S."/>
            <person name="Pedersen J.S."/>
            <person name="Lander E.S."/>
            <person name="Kellis M."/>
        </authorList>
    </citation>
    <scope>NUCLEOTIDE SEQUENCE [LARGE SCALE GENOMIC DNA]</scope>
    <source>
        <strain evidence="3">Thorbecke</strain>
    </source>
</reference>
<name>G1TGA0_RABIT</name>
<dbReference type="AlphaFoldDB" id="G1TGA0"/>
<dbReference type="GeneTree" id="ENSGT00940000154146"/>
<evidence type="ECO:0000313" key="2">
    <source>
        <dbReference type="Ensembl" id="ENSOCUP00000015950.2"/>
    </source>
</evidence>